<dbReference type="Gene3D" id="1.20.5.420">
    <property type="entry name" value="Immunoglobulin FC, subunit C"/>
    <property type="match status" value="1"/>
</dbReference>
<keyword evidence="5" id="KW-0963">Cytoplasm</keyword>
<sequence length="466" mass="49120">MADDVPASLRQADPNIYKTATRAAQLQSVKPIVAYWCDYWVLKQILARGLHNGDAEILDFSTQLMDKMEQTKSEHGSEDAITDDTAGQAYVEQFAQETLDRAQRVVRAGKVTVQTANTFDAAATFFALVNIWGTPDPETLQKIKYAKWNATRILKAIKEGKDPNESNPQLDELPSASEEGEEQQPPPPVNLPLSPRAGTTAAPRPVTIEDEPDRALHPGTTHHLRRDSAGVSLPHSPASVASDHVAPKPSQQQQQPPPPPPPPPPGYNDSDGGMGGGSGGDGGGGGSDGGIPALSLPSAPPTAPSTLPDWSTAAPPSLPTVSPPPHPYAATPPADFLPSAPGAQPSASIPEPYYQQQPQPPSQPFPPTFSPPAASYNTPTGYPPPTGYAPANNTPPAGYPPPAARAPPPPAQPRAQPPPPNNAVVDDVAMVNAQKHAKWAISALNFEDVTTAVRELQLALEFLGAR</sequence>
<dbReference type="Pfam" id="PF18097">
    <property type="entry name" value="Vta1_C"/>
    <property type="match status" value="1"/>
</dbReference>
<keyword evidence="7" id="KW-0653">Protein transport</keyword>
<evidence type="ECO:0000256" key="1">
    <source>
        <dbReference type="ARBA" id="ARBA00004481"/>
    </source>
</evidence>
<keyword evidence="6" id="KW-0967">Endosome</keyword>
<evidence type="ECO:0000256" key="9">
    <source>
        <dbReference type="SAM" id="MobiDB-lite"/>
    </source>
</evidence>
<dbReference type="GO" id="GO:0010008">
    <property type="term" value="C:endosome membrane"/>
    <property type="evidence" value="ECO:0007669"/>
    <property type="project" value="UniProtKB-SubCell"/>
</dbReference>
<feature type="domain" description="Vta1 C-terminal" evidence="11">
    <location>
        <begin position="430"/>
        <end position="463"/>
    </location>
</feature>
<feature type="compositionally biased region" description="Pro residues" evidence="9">
    <location>
        <begin position="316"/>
        <end position="327"/>
    </location>
</feature>
<dbReference type="PANTHER" id="PTHR46009">
    <property type="entry name" value="VACUOLAR PROTEIN SORTING-ASSOCIATED PROTEIN VTA1 HOMOLOG"/>
    <property type="match status" value="1"/>
</dbReference>
<dbReference type="OrthoDB" id="391137at2759"/>
<comment type="subcellular location">
    <subcellularLocation>
        <location evidence="2">Cytoplasm</location>
    </subcellularLocation>
    <subcellularLocation>
        <location evidence="1">Endosome membrane</location>
        <topology evidence="1">Peripheral membrane protein</topology>
    </subcellularLocation>
</comment>
<organism evidence="12 13">
    <name type="scientific">Niveomyces insectorum RCEF 264</name>
    <dbReference type="NCBI Taxonomy" id="1081102"/>
    <lineage>
        <taxon>Eukaryota</taxon>
        <taxon>Fungi</taxon>
        <taxon>Dikarya</taxon>
        <taxon>Ascomycota</taxon>
        <taxon>Pezizomycotina</taxon>
        <taxon>Sordariomycetes</taxon>
        <taxon>Hypocreomycetidae</taxon>
        <taxon>Hypocreales</taxon>
        <taxon>Cordycipitaceae</taxon>
        <taxon>Niveomyces</taxon>
    </lineage>
</organism>
<keyword evidence="8" id="KW-0472">Membrane</keyword>
<proteinExistence type="inferred from homology"/>
<dbReference type="Pfam" id="PF04652">
    <property type="entry name" value="Vta1"/>
    <property type="match status" value="1"/>
</dbReference>
<evidence type="ECO:0000256" key="8">
    <source>
        <dbReference type="ARBA" id="ARBA00023136"/>
    </source>
</evidence>
<accession>A0A167VPV5</accession>
<dbReference type="GO" id="GO:0005771">
    <property type="term" value="C:multivesicular body"/>
    <property type="evidence" value="ECO:0007669"/>
    <property type="project" value="TreeGrafter"/>
</dbReference>
<keyword evidence="4" id="KW-0813">Transport</keyword>
<evidence type="ECO:0000256" key="6">
    <source>
        <dbReference type="ARBA" id="ARBA00022753"/>
    </source>
</evidence>
<dbReference type="STRING" id="1081102.A0A167VPV5"/>
<dbReference type="InterPro" id="IPR039431">
    <property type="entry name" value="Vta1/CALS_N"/>
</dbReference>
<dbReference type="InterPro" id="IPR041212">
    <property type="entry name" value="Vta1_C"/>
</dbReference>
<dbReference type="InterPro" id="IPR044538">
    <property type="entry name" value="Vta1-like"/>
</dbReference>
<feature type="region of interest" description="Disordered" evidence="9">
    <location>
        <begin position="158"/>
        <end position="423"/>
    </location>
</feature>
<dbReference type="Gene3D" id="1.25.40.270">
    <property type="entry name" value="Vacuolar protein sorting-associated protein vta1"/>
    <property type="match status" value="1"/>
</dbReference>
<evidence type="ECO:0000256" key="7">
    <source>
        <dbReference type="ARBA" id="ARBA00022927"/>
    </source>
</evidence>
<evidence type="ECO:0000256" key="2">
    <source>
        <dbReference type="ARBA" id="ARBA00004496"/>
    </source>
</evidence>
<evidence type="ECO:0000256" key="5">
    <source>
        <dbReference type="ARBA" id="ARBA00022490"/>
    </source>
</evidence>
<dbReference type="PANTHER" id="PTHR46009:SF1">
    <property type="entry name" value="VACUOLAR PROTEIN SORTING-ASSOCIATED PROTEIN VTA1 HOMOLOG"/>
    <property type="match status" value="1"/>
</dbReference>
<feature type="compositionally biased region" description="Pro residues" evidence="9">
    <location>
        <begin position="397"/>
        <end position="421"/>
    </location>
</feature>
<keyword evidence="13" id="KW-1185">Reference proteome</keyword>
<reference evidence="12 13" key="1">
    <citation type="journal article" date="2016" name="Genome Biol. Evol.">
        <title>Divergent and convergent evolution of fungal pathogenicity.</title>
        <authorList>
            <person name="Shang Y."/>
            <person name="Xiao G."/>
            <person name="Zheng P."/>
            <person name="Cen K."/>
            <person name="Zhan S."/>
            <person name="Wang C."/>
        </authorList>
    </citation>
    <scope>NUCLEOTIDE SEQUENCE [LARGE SCALE GENOMIC DNA]</scope>
    <source>
        <strain evidence="12 13">RCEF 264</strain>
    </source>
</reference>
<dbReference type="EMBL" id="AZHD01000006">
    <property type="protein sequence ID" value="OAA62864.1"/>
    <property type="molecule type" value="Genomic_DNA"/>
</dbReference>
<dbReference type="AlphaFoldDB" id="A0A167VPV5"/>
<evidence type="ECO:0000259" key="10">
    <source>
        <dbReference type="Pfam" id="PF04652"/>
    </source>
</evidence>
<protein>
    <submittedName>
        <fullName evidence="12">DUF605 domain containing protein</fullName>
    </submittedName>
</protein>
<feature type="domain" description="Vta1/callose synthase N-terminal" evidence="10">
    <location>
        <begin position="16"/>
        <end position="159"/>
    </location>
</feature>
<gene>
    <name evidence="12" type="ORF">SPI_04404</name>
</gene>
<feature type="compositionally biased region" description="Pro residues" evidence="9">
    <location>
        <begin position="255"/>
        <end position="266"/>
    </location>
</feature>
<comment type="similarity">
    <text evidence="3">Belongs to the VTA1 family.</text>
</comment>
<dbReference type="GO" id="GO:0032511">
    <property type="term" value="P:late endosome to vacuole transport via multivesicular body sorting pathway"/>
    <property type="evidence" value="ECO:0007669"/>
    <property type="project" value="InterPro"/>
</dbReference>
<evidence type="ECO:0000313" key="13">
    <source>
        <dbReference type="Proteomes" id="UP000076874"/>
    </source>
</evidence>
<evidence type="ECO:0000313" key="12">
    <source>
        <dbReference type="EMBL" id="OAA62864.1"/>
    </source>
</evidence>
<evidence type="ECO:0000256" key="4">
    <source>
        <dbReference type="ARBA" id="ARBA00022448"/>
    </source>
</evidence>
<comment type="caution">
    <text evidence="12">The sequence shown here is derived from an EMBL/GenBank/DDBJ whole genome shotgun (WGS) entry which is preliminary data.</text>
</comment>
<dbReference type="InterPro" id="IPR023175">
    <property type="entry name" value="Vta1/CALS_N_sf"/>
</dbReference>
<dbReference type="Proteomes" id="UP000076874">
    <property type="component" value="Unassembled WGS sequence"/>
</dbReference>
<name>A0A167VPV5_9HYPO</name>
<evidence type="ECO:0000256" key="3">
    <source>
        <dbReference type="ARBA" id="ARBA00007895"/>
    </source>
</evidence>
<evidence type="ECO:0000259" key="11">
    <source>
        <dbReference type="Pfam" id="PF18097"/>
    </source>
</evidence>
<feature type="compositionally biased region" description="Low complexity" evidence="9">
    <location>
        <begin position="304"/>
        <end position="315"/>
    </location>
</feature>
<feature type="compositionally biased region" description="Gly residues" evidence="9">
    <location>
        <begin position="272"/>
        <end position="289"/>
    </location>
</feature>
<dbReference type="GO" id="GO:0015031">
    <property type="term" value="P:protein transport"/>
    <property type="evidence" value="ECO:0007669"/>
    <property type="project" value="UniProtKB-KW"/>
</dbReference>
<feature type="compositionally biased region" description="Pro residues" evidence="9">
    <location>
        <begin position="358"/>
        <end position="370"/>
    </location>
</feature>